<organism evidence="6 7">
    <name type="scientific">Azospirillum griseum</name>
    <dbReference type="NCBI Taxonomy" id="2496639"/>
    <lineage>
        <taxon>Bacteria</taxon>
        <taxon>Pseudomonadati</taxon>
        <taxon>Pseudomonadota</taxon>
        <taxon>Alphaproteobacteria</taxon>
        <taxon>Rhodospirillales</taxon>
        <taxon>Azospirillaceae</taxon>
        <taxon>Azospirillum</taxon>
    </lineage>
</organism>
<dbReference type="PANTHER" id="PTHR30483">
    <property type="entry name" value="LEUCINE-SPECIFIC-BINDING PROTEIN"/>
    <property type="match status" value="1"/>
</dbReference>
<accession>A0A3S0JIP4</accession>
<dbReference type="InterPro" id="IPR051010">
    <property type="entry name" value="BCAA_transport"/>
</dbReference>
<comment type="similarity">
    <text evidence="1">Belongs to the leucine-binding protein family.</text>
</comment>
<dbReference type="RefSeq" id="WP_126614920.1">
    <property type="nucleotide sequence ID" value="NZ_JBHUCY010000077.1"/>
</dbReference>
<keyword evidence="7" id="KW-1185">Reference proteome</keyword>
<feature type="domain" description="Leucine-binding protein" evidence="5">
    <location>
        <begin position="25"/>
        <end position="361"/>
    </location>
</feature>
<proteinExistence type="inferred from homology"/>
<protein>
    <submittedName>
        <fullName evidence="6">ABC transporter substrate-binding protein</fullName>
    </submittedName>
</protein>
<dbReference type="PANTHER" id="PTHR30483:SF6">
    <property type="entry name" value="PERIPLASMIC BINDING PROTEIN OF ABC TRANSPORTER FOR NATURAL AMINO ACIDS"/>
    <property type="match status" value="1"/>
</dbReference>
<dbReference type="OrthoDB" id="5450279at2"/>
<evidence type="ECO:0000256" key="4">
    <source>
        <dbReference type="SAM" id="SignalP"/>
    </source>
</evidence>
<gene>
    <name evidence="6" type="ORF">EJ903_10585</name>
</gene>
<reference evidence="6 7" key="1">
    <citation type="submission" date="2018-12" db="EMBL/GenBank/DDBJ databases">
        <authorList>
            <person name="Yang Y."/>
        </authorList>
    </citation>
    <scope>NUCLEOTIDE SEQUENCE [LARGE SCALE GENOMIC DNA]</scope>
    <source>
        <strain evidence="6 7">L-25-5w-1</strain>
    </source>
</reference>
<comment type="caution">
    <text evidence="6">The sequence shown here is derived from an EMBL/GenBank/DDBJ whole genome shotgun (WGS) entry which is preliminary data.</text>
</comment>
<evidence type="ECO:0000256" key="1">
    <source>
        <dbReference type="ARBA" id="ARBA00010062"/>
    </source>
</evidence>
<dbReference type="Gene3D" id="3.40.50.2300">
    <property type="match status" value="2"/>
</dbReference>
<dbReference type="CDD" id="cd06327">
    <property type="entry name" value="PBP1_SBP-like"/>
    <property type="match status" value="1"/>
</dbReference>
<dbReference type="AlphaFoldDB" id="A0A3S0JIP4"/>
<dbReference type="Pfam" id="PF13458">
    <property type="entry name" value="Peripla_BP_6"/>
    <property type="match status" value="1"/>
</dbReference>
<dbReference type="Proteomes" id="UP000277007">
    <property type="component" value="Unassembled WGS sequence"/>
</dbReference>
<evidence type="ECO:0000313" key="7">
    <source>
        <dbReference type="Proteomes" id="UP000277007"/>
    </source>
</evidence>
<keyword evidence="3" id="KW-0029">Amino-acid transport</keyword>
<dbReference type="InterPro" id="IPR028082">
    <property type="entry name" value="Peripla_BP_I"/>
</dbReference>
<dbReference type="InterPro" id="IPR028081">
    <property type="entry name" value="Leu-bd"/>
</dbReference>
<dbReference type="GO" id="GO:0006865">
    <property type="term" value="P:amino acid transport"/>
    <property type="evidence" value="ECO:0007669"/>
    <property type="project" value="UniProtKB-KW"/>
</dbReference>
<feature type="chain" id="PRO_5018755466" evidence="4">
    <location>
        <begin position="21"/>
        <end position="399"/>
    </location>
</feature>
<evidence type="ECO:0000256" key="3">
    <source>
        <dbReference type="ARBA" id="ARBA00022970"/>
    </source>
</evidence>
<dbReference type="SUPFAM" id="SSF53822">
    <property type="entry name" value="Periplasmic binding protein-like I"/>
    <property type="match status" value="1"/>
</dbReference>
<evidence type="ECO:0000313" key="6">
    <source>
        <dbReference type="EMBL" id="RTR20561.1"/>
    </source>
</evidence>
<keyword evidence="3" id="KW-0813">Transport</keyword>
<name>A0A3S0JIP4_9PROT</name>
<feature type="signal peptide" evidence="4">
    <location>
        <begin position="1"/>
        <end position="20"/>
    </location>
</feature>
<dbReference type="EMBL" id="RXMA01000008">
    <property type="protein sequence ID" value="RTR20561.1"/>
    <property type="molecule type" value="Genomic_DNA"/>
</dbReference>
<keyword evidence="2 4" id="KW-0732">Signal</keyword>
<sequence length="399" mass="42238">MRPFALAAAVLAASANLAWGQGVKPVKIGVLVDEAGFASDIGGKGATIAAQMAVEDFGGKLLDRPIEVIAADMQNKPDVASNIVRRWFDVEGVDMVTDIPVSSVALAVQAVAREKKKVLMISAATTTELTNGQCSPYTIHWADDTASLAVGATRAVVQAGGTSWYFITADFAFGTAMEKAATDAIKAAGGTVLGSVKHPIGTSDFGSYLLSAQGSGAKVVALANVGADTIGAIKQAGEFGLIAGGQRMVGYIVFITDVHSLGLELAKGLYVTEGFYWDQNDQTRAWSKRFFGRHGKMPSKEQANTYLATSHWLKAARQAGTTDAEAVTAAMKAMPTDYFGTPGSVRKDGRVLYDLSLYQVKAPAESKAPWDYYTRVRNIPADEAFLPLEKSTCSFITGK</sequence>
<evidence type="ECO:0000256" key="2">
    <source>
        <dbReference type="ARBA" id="ARBA00022729"/>
    </source>
</evidence>
<evidence type="ECO:0000259" key="5">
    <source>
        <dbReference type="Pfam" id="PF13458"/>
    </source>
</evidence>